<evidence type="ECO:0000256" key="1">
    <source>
        <dbReference type="SAM" id="Phobius"/>
    </source>
</evidence>
<gene>
    <name evidence="3" type="ORF">QE109_16435</name>
</gene>
<sequence>MTYKFRNIVICISLVFVILGLGGCSTKEKNKWTIEGKEVLLNQAEGSITYDNEVYKYSRSNNAITITYPNQMIYTETYNNSGTSVSTWSAHPSLAAGFIDITSYGYLSERVIIDTVLKYSSEIDPNSGNSLSGRSPLLGLFIILIGAIVVAFPKASWYLNYGWRYKDSKPSDVAIVVQRVSGGIAIVVGLILIIGS</sequence>
<comment type="caution">
    <text evidence="3">The sequence shown here is derived from an EMBL/GenBank/DDBJ whole genome shotgun (WGS) entry which is preliminary data.</text>
</comment>
<feature type="domain" description="DUF6199" evidence="2">
    <location>
        <begin position="138"/>
        <end position="195"/>
    </location>
</feature>
<name>A0ABT6NH33_9FIRM</name>
<protein>
    <recommendedName>
        <fullName evidence="2">DUF6199 domain-containing protein</fullName>
    </recommendedName>
</protein>
<evidence type="ECO:0000259" key="2">
    <source>
        <dbReference type="Pfam" id="PF19701"/>
    </source>
</evidence>
<dbReference type="InterPro" id="IPR045679">
    <property type="entry name" value="DUF6199"/>
</dbReference>
<evidence type="ECO:0000313" key="3">
    <source>
        <dbReference type="EMBL" id="MDH8679748.1"/>
    </source>
</evidence>
<dbReference type="PROSITE" id="PS51257">
    <property type="entry name" value="PROKAR_LIPOPROTEIN"/>
    <property type="match status" value="1"/>
</dbReference>
<feature type="transmembrane region" description="Helical" evidence="1">
    <location>
        <begin position="137"/>
        <end position="155"/>
    </location>
</feature>
<keyword evidence="1" id="KW-1133">Transmembrane helix</keyword>
<dbReference type="Proteomes" id="UP001158045">
    <property type="component" value="Unassembled WGS sequence"/>
</dbReference>
<dbReference type="EMBL" id="JARYZI010000016">
    <property type="protein sequence ID" value="MDH8679748.1"/>
    <property type="molecule type" value="Genomic_DNA"/>
</dbReference>
<proteinExistence type="predicted"/>
<keyword evidence="1" id="KW-0472">Membrane</keyword>
<organism evidence="3 4">
    <name type="scientific">Fusibacter bizertensis</name>
    <dbReference type="NCBI Taxonomy" id="1488331"/>
    <lineage>
        <taxon>Bacteria</taxon>
        <taxon>Bacillati</taxon>
        <taxon>Bacillota</taxon>
        <taxon>Clostridia</taxon>
        <taxon>Eubacteriales</taxon>
        <taxon>Eubacteriales Family XII. Incertae Sedis</taxon>
        <taxon>Fusibacter</taxon>
    </lineage>
</organism>
<reference evidence="3 4" key="1">
    <citation type="submission" date="2023-04" db="EMBL/GenBank/DDBJ databases">
        <title>Fusibacter bizertensis strain WBS, isolated from littoral bottom sediments of the Arctic seas - biochemical and genomic analysis.</title>
        <authorList>
            <person name="Brioukhanov A.L."/>
        </authorList>
    </citation>
    <scope>NUCLEOTIDE SEQUENCE [LARGE SCALE GENOMIC DNA]</scope>
    <source>
        <strain evidence="3 4">WBS</strain>
    </source>
</reference>
<dbReference type="Pfam" id="PF19701">
    <property type="entry name" value="DUF6199"/>
    <property type="match status" value="1"/>
</dbReference>
<keyword evidence="1" id="KW-0812">Transmembrane</keyword>
<feature type="transmembrane region" description="Helical" evidence="1">
    <location>
        <begin position="6"/>
        <end position="24"/>
    </location>
</feature>
<dbReference type="RefSeq" id="WP_281095645.1">
    <property type="nucleotide sequence ID" value="NZ_JARYZI010000016.1"/>
</dbReference>
<accession>A0ABT6NH33</accession>
<evidence type="ECO:0000313" key="4">
    <source>
        <dbReference type="Proteomes" id="UP001158045"/>
    </source>
</evidence>
<keyword evidence="4" id="KW-1185">Reference proteome</keyword>
<feature type="transmembrane region" description="Helical" evidence="1">
    <location>
        <begin position="175"/>
        <end position="195"/>
    </location>
</feature>